<name>A0A5J6LCJ6_9GAMM</name>
<accession>A0A5J6LCJ6</accession>
<protein>
    <submittedName>
        <fullName evidence="1">Uncharacterized protein</fullName>
    </submittedName>
</protein>
<evidence type="ECO:0000313" key="2">
    <source>
        <dbReference type="Proteomes" id="UP000325606"/>
    </source>
</evidence>
<dbReference type="AlphaFoldDB" id="A0A5J6LCJ6"/>
<dbReference type="InterPro" id="IPR058059">
    <property type="entry name" value="PA3496-like"/>
</dbReference>
<dbReference type="EMBL" id="CP044222">
    <property type="protein sequence ID" value="QEW06220.1"/>
    <property type="molecule type" value="Genomic_DNA"/>
</dbReference>
<dbReference type="Proteomes" id="UP000325606">
    <property type="component" value="Chromosome"/>
</dbReference>
<dbReference type="RefSeq" id="WP_151054345.1">
    <property type="nucleotide sequence ID" value="NZ_CP044222.1"/>
</dbReference>
<dbReference type="Pfam" id="PF26620">
    <property type="entry name" value="DUF8197"/>
    <property type="match status" value="1"/>
</dbReference>
<dbReference type="InterPro" id="IPR058510">
    <property type="entry name" value="DUF8197"/>
</dbReference>
<keyword evidence="2" id="KW-1185">Reference proteome</keyword>
<reference evidence="1 2" key="1">
    <citation type="submission" date="2019-09" db="EMBL/GenBank/DDBJ databases">
        <title>Nitrincola iocasae sp. nov., a bacterium isolated from the sediment collected at a cold seep field in South China Sea.</title>
        <authorList>
            <person name="Zhang H."/>
            <person name="Wang H."/>
            <person name="Li C."/>
        </authorList>
    </citation>
    <scope>NUCLEOTIDE SEQUENCE [LARGE SCALE GENOMIC DNA]</scope>
    <source>
        <strain evidence="1 2">KXZD1103</strain>
    </source>
</reference>
<evidence type="ECO:0000313" key="1">
    <source>
        <dbReference type="EMBL" id="QEW06220.1"/>
    </source>
</evidence>
<proteinExistence type="predicted"/>
<dbReference type="NCBIfam" id="NF046101">
    <property type="entry name" value="PA3496_fam"/>
    <property type="match status" value="1"/>
</dbReference>
<gene>
    <name evidence="1" type="ORF">F5I99_06755</name>
</gene>
<organism evidence="1 2">
    <name type="scientific">Nitrincola iocasae</name>
    <dbReference type="NCBI Taxonomy" id="2614693"/>
    <lineage>
        <taxon>Bacteria</taxon>
        <taxon>Pseudomonadati</taxon>
        <taxon>Pseudomonadota</taxon>
        <taxon>Gammaproteobacteria</taxon>
        <taxon>Oceanospirillales</taxon>
        <taxon>Oceanospirillaceae</taxon>
        <taxon>Nitrincola</taxon>
    </lineage>
</organism>
<dbReference type="KEGG" id="nik:F5I99_06755"/>
<sequence length="64" mass="7747">MGTKVRVDQVAIDEIDDWSEQFSEDDEVGRSRLKYNGKRRRQIEDMMEERRLMKQISDVFDEHV</sequence>